<dbReference type="SUPFAM" id="SSF50475">
    <property type="entry name" value="FMN-binding split barrel"/>
    <property type="match status" value="1"/>
</dbReference>
<comment type="cofactor">
    <cofactor evidence="1">
        <name>FMN</name>
        <dbReference type="ChEBI" id="CHEBI:58210"/>
    </cofactor>
</comment>
<dbReference type="GO" id="GO:0010181">
    <property type="term" value="F:FMN binding"/>
    <property type="evidence" value="ECO:0007669"/>
    <property type="project" value="InterPro"/>
</dbReference>
<dbReference type="InterPro" id="IPR002563">
    <property type="entry name" value="Flavin_Rdtase-like_dom"/>
</dbReference>
<proteinExistence type="inferred from homology"/>
<dbReference type="PANTHER" id="PTHR43567:SF1">
    <property type="entry name" value="FLAVOREDOXIN"/>
    <property type="match status" value="1"/>
</dbReference>
<dbReference type="Pfam" id="PF01613">
    <property type="entry name" value="Flavin_Reduct"/>
    <property type="match status" value="1"/>
</dbReference>
<evidence type="ECO:0000256" key="3">
    <source>
        <dbReference type="ARBA" id="ARBA00038054"/>
    </source>
</evidence>
<name>A0A8H7PCG4_MORIS</name>
<gene>
    <name evidence="5" type="ORF">INT43_002924</name>
</gene>
<comment type="caution">
    <text evidence="5">The sequence shown here is derived from an EMBL/GenBank/DDBJ whole genome shotgun (WGS) entry which is preliminary data.</text>
</comment>
<dbReference type="Proteomes" id="UP000654370">
    <property type="component" value="Unassembled WGS sequence"/>
</dbReference>
<evidence type="ECO:0000313" key="6">
    <source>
        <dbReference type="Proteomes" id="UP000654370"/>
    </source>
</evidence>
<keyword evidence="2" id="KW-0285">Flavoprotein</keyword>
<protein>
    <recommendedName>
        <fullName evidence="4">Flavin reductase like domain-containing protein</fullName>
    </recommendedName>
</protein>
<dbReference type="AlphaFoldDB" id="A0A8H7PCG4"/>
<sequence length="251" mass="27939">MPSKPDFHQTIDPAILYFGTPVVIISTENEDGTYNLAPMSSAWWLHDRCILGLGKNAQTWSNLIRTGQCVLNLPTEDMVSYVNLLAKTTGVEDIAPRKAVMGYTFVKDKFKKSGLHPVESCMIRPPRILECPIQMEAVLVTSHDLKGDLAEEQRTASAIEVKIIQVHAKQSVQLAGQINKIDPDKWKPLIMSFQHFYGLSSRSEDSKLATIDEEMYRTVKRQSSLRSPDVSSKSAESNLLAIAALGSMTFI</sequence>
<evidence type="ECO:0000256" key="1">
    <source>
        <dbReference type="ARBA" id="ARBA00001917"/>
    </source>
</evidence>
<reference evidence="5" key="1">
    <citation type="submission" date="2020-12" db="EMBL/GenBank/DDBJ databases">
        <title>Metabolic potential, ecology and presence of endohyphal bacteria is reflected in genomic diversity of Mucoromycotina.</title>
        <authorList>
            <person name="Muszewska A."/>
            <person name="Okrasinska A."/>
            <person name="Steczkiewicz K."/>
            <person name="Drgas O."/>
            <person name="Orlowska M."/>
            <person name="Perlinska-Lenart U."/>
            <person name="Aleksandrzak-Piekarczyk T."/>
            <person name="Szatraj K."/>
            <person name="Zielenkiewicz U."/>
            <person name="Pilsyk S."/>
            <person name="Malc E."/>
            <person name="Mieczkowski P."/>
            <person name="Kruszewska J.S."/>
            <person name="Biernat P."/>
            <person name="Pawlowska J."/>
        </authorList>
    </citation>
    <scope>NUCLEOTIDE SEQUENCE</scope>
    <source>
        <strain evidence="5">WA0000067209</strain>
    </source>
</reference>
<organism evidence="5 6">
    <name type="scientific">Mortierella isabellina</name>
    <name type="common">Filamentous fungus</name>
    <name type="synonym">Umbelopsis isabellina</name>
    <dbReference type="NCBI Taxonomy" id="91625"/>
    <lineage>
        <taxon>Eukaryota</taxon>
        <taxon>Fungi</taxon>
        <taxon>Fungi incertae sedis</taxon>
        <taxon>Mucoromycota</taxon>
        <taxon>Mucoromycotina</taxon>
        <taxon>Umbelopsidomycetes</taxon>
        <taxon>Umbelopsidales</taxon>
        <taxon>Umbelopsidaceae</taxon>
        <taxon>Umbelopsis</taxon>
    </lineage>
</organism>
<accession>A0A8H7PCG4</accession>
<dbReference type="EMBL" id="JAEPQZ010000022">
    <property type="protein sequence ID" value="KAG2171302.1"/>
    <property type="molecule type" value="Genomic_DNA"/>
</dbReference>
<feature type="domain" description="Flavin reductase like" evidence="4">
    <location>
        <begin position="18"/>
        <end position="170"/>
    </location>
</feature>
<dbReference type="Gene3D" id="2.30.110.10">
    <property type="entry name" value="Electron Transport, Fmn-binding Protein, Chain A"/>
    <property type="match status" value="1"/>
</dbReference>
<dbReference type="InterPro" id="IPR052174">
    <property type="entry name" value="Flavoredoxin"/>
</dbReference>
<keyword evidence="6" id="KW-1185">Reference proteome</keyword>
<comment type="similarity">
    <text evidence="3">Belongs to the flavoredoxin family.</text>
</comment>
<dbReference type="InterPro" id="IPR012349">
    <property type="entry name" value="Split_barrel_FMN-bd"/>
</dbReference>
<dbReference type="OrthoDB" id="10250990at2759"/>
<evidence type="ECO:0000256" key="2">
    <source>
        <dbReference type="ARBA" id="ARBA00022630"/>
    </source>
</evidence>
<evidence type="ECO:0000313" key="5">
    <source>
        <dbReference type="EMBL" id="KAG2171302.1"/>
    </source>
</evidence>
<evidence type="ECO:0000259" key="4">
    <source>
        <dbReference type="Pfam" id="PF01613"/>
    </source>
</evidence>
<dbReference type="PANTHER" id="PTHR43567">
    <property type="entry name" value="FLAVOREDOXIN-RELATED-RELATED"/>
    <property type="match status" value="1"/>
</dbReference>